<dbReference type="Ensembl" id="ENSOMET00000008938.1">
    <property type="protein sequence ID" value="ENSOMEP00000024726.1"/>
    <property type="gene ID" value="ENSOMEG00000005531.1"/>
</dbReference>
<dbReference type="EC" id="3.4.21.4" evidence="6"/>
<dbReference type="GeneTree" id="ENSGT00910000144271"/>
<evidence type="ECO:0000256" key="2">
    <source>
        <dbReference type="ARBA" id="ARBA00023145"/>
    </source>
</evidence>
<reference evidence="9" key="2">
    <citation type="submission" date="2025-09" db="UniProtKB">
        <authorList>
            <consortium name="Ensembl"/>
        </authorList>
    </citation>
    <scope>IDENTIFICATION</scope>
</reference>
<dbReference type="PaxDb" id="30732-ENSOMEP00000024726"/>
<evidence type="ECO:0000313" key="10">
    <source>
        <dbReference type="Proteomes" id="UP000261560"/>
    </source>
</evidence>
<dbReference type="InterPro" id="IPR018114">
    <property type="entry name" value="TRYPSIN_HIS"/>
</dbReference>
<organism evidence="9 10">
    <name type="scientific">Oryzias melastigma</name>
    <name type="common">Marine medaka</name>
    <dbReference type="NCBI Taxonomy" id="30732"/>
    <lineage>
        <taxon>Eukaryota</taxon>
        <taxon>Metazoa</taxon>
        <taxon>Chordata</taxon>
        <taxon>Craniata</taxon>
        <taxon>Vertebrata</taxon>
        <taxon>Euteleostomi</taxon>
        <taxon>Actinopterygii</taxon>
        <taxon>Neopterygii</taxon>
        <taxon>Teleostei</taxon>
        <taxon>Neoteleostei</taxon>
        <taxon>Acanthomorphata</taxon>
        <taxon>Ovalentaria</taxon>
        <taxon>Atherinomorphae</taxon>
        <taxon>Beloniformes</taxon>
        <taxon>Adrianichthyidae</taxon>
        <taxon>Oryziinae</taxon>
        <taxon>Oryzias</taxon>
    </lineage>
</organism>
<dbReference type="CDD" id="cd00190">
    <property type="entry name" value="Tryp_SPc"/>
    <property type="match status" value="1"/>
</dbReference>
<comment type="subcellular location">
    <subcellularLocation>
        <location evidence="1">Secreted</location>
        <location evidence="1">Extracellular space</location>
    </subcellularLocation>
</comment>
<keyword evidence="2" id="KW-0865">Zymogen</keyword>
<dbReference type="InterPro" id="IPR001314">
    <property type="entry name" value="Peptidase_S1A"/>
</dbReference>
<evidence type="ECO:0000256" key="4">
    <source>
        <dbReference type="ARBA" id="ARBA00024195"/>
    </source>
</evidence>
<evidence type="ECO:0000256" key="7">
    <source>
        <dbReference type="SAM" id="SignalP"/>
    </source>
</evidence>
<sequence>MQDLGRFLLVLALICAGSHVRGSVIINGQLVPEGSMPYMVSVQSNKAHLCGGFLITENIVLTAAHCDIDLTHVVLGGNNLKNSNVKKIEISSKCKQKNYKDPGSGYDIMLLKLDSRAPIGNNINTIPLAEGNMNLENHQECFVAGWGLTESSNYPVDDLRMVNVSIINQQVCLNKWINLPANVICAGGYKTDKGFCQGDSGGPLVCNGKAVGIVSFNRNSNCKYPDVPNVYTDIRRYLLWIKNVLNNITCPM</sequence>
<proteinExistence type="inferred from homology"/>
<dbReference type="PRINTS" id="PR00722">
    <property type="entry name" value="CHYMOTRYPSIN"/>
</dbReference>
<feature type="chain" id="PRO_5017392956" description="trypsin" evidence="7">
    <location>
        <begin position="23"/>
        <end position="252"/>
    </location>
</feature>
<evidence type="ECO:0000256" key="3">
    <source>
        <dbReference type="ARBA" id="ARBA00023157"/>
    </source>
</evidence>
<dbReference type="KEGG" id="oml:112151809"/>
<keyword evidence="3" id="KW-1015">Disulfide bond</keyword>
<dbReference type="Gene3D" id="2.40.10.10">
    <property type="entry name" value="Trypsin-like serine proteases"/>
    <property type="match status" value="1"/>
</dbReference>
<dbReference type="OMA" id="NICMVAG"/>
<keyword evidence="7" id="KW-0732">Signal</keyword>
<dbReference type="InterPro" id="IPR009003">
    <property type="entry name" value="Peptidase_S1_PA"/>
</dbReference>
<feature type="domain" description="Peptidase S1" evidence="8">
    <location>
        <begin position="25"/>
        <end position="246"/>
    </location>
</feature>
<dbReference type="OrthoDB" id="8440449at2759"/>
<dbReference type="FunFam" id="2.40.10.10:FF:000005">
    <property type="entry name" value="Serine protease 37"/>
    <property type="match status" value="1"/>
</dbReference>
<dbReference type="PROSITE" id="PS50240">
    <property type="entry name" value="TRYPSIN_DOM"/>
    <property type="match status" value="1"/>
</dbReference>
<protein>
    <recommendedName>
        <fullName evidence="6">trypsin</fullName>
        <ecNumber evidence="6">3.4.21.4</ecNumber>
    </recommendedName>
</protein>
<evidence type="ECO:0000256" key="5">
    <source>
        <dbReference type="ARBA" id="ARBA00036320"/>
    </source>
</evidence>
<dbReference type="SUPFAM" id="SSF50494">
    <property type="entry name" value="Trypsin-like serine proteases"/>
    <property type="match status" value="1"/>
</dbReference>
<dbReference type="Proteomes" id="UP000261560">
    <property type="component" value="Unplaced"/>
</dbReference>
<evidence type="ECO:0000313" key="9">
    <source>
        <dbReference type="Ensembl" id="ENSOMEP00000024726.1"/>
    </source>
</evidence>
<dbReference type="InterPro" id="IPR043504">
    <property type="entry name" value="Peptidase_S1_PA_chymotrypsin"/>
</dbReference>
<dbReference type="PANTHER" id="PTHR24271">
    <property type="entry name" value="KALLIKREIN-RELATED"/>
    <property type="match status" value="1"/>
</dbReference>
<dbReference type="SMART" id="SM00020">
    <property type="entry name" value="Tryp_SPc"/>
    <property type="match status" value="1"/>
</dbReference>
<dbReference type="FunFam" id="2.40.10.10:FF:000002">
    <property type="entry name" value="Transmembrane protease serine"/>
    <property type="match status" value="1"/>
</dbReference>
<accession>A0A3B3D4E0</accession>
<dbReference type="STRING" id="30732.ENSOMEP00000024726"/>
<dbReference type="Pfam" id="PF00089">
    <property type="entry name" value="Trypsin"/>
    <property type="match status" value="1"/>
</dbReference>
<dbReference type="RefSeq" id="XP_024136647.1">
    <property type="nucleotide sequence ID" value="XM_024280879.2"/>
</dbReference>
<evidence type="ECO:0000259" key="8">
    <source>
        <dbReference type="PROSITE" id="PS50240"/>
    </source>
</evidence>
<dbReference type="GO" id="GO:0004252">
    <property type="term" value="F:serine-type endopeptidase activity"/>
    <property type="evidence" value="ECO:0007669"/>
    <property type="project" value="UniProtKB-EC"/>
</dbReference>
<dbReference type="GeneID" id="112151809"/>
<name>A0A3B3D4E0_ORYME</name>
<reference evidence="9" key="1">
    <citation type="submission" date="2025-08" db="UniProtKB">
        <authorList>
            <consortium name="Ensembl"/>
        </authorList>
    </citation>
    <scope>IDENTIFICATION</scope>
</reference>
<comment type="catalytic activity">
    <reaction evidence="5">
        <text>Preferential cleavage: Arg-|-Xaa, Lys-|-Xaa.</text>
        <dbReference type="EC" id="3.4.21.4"/>
    </reaction>
</comment>
<dbReference type="AlphaFoldDB" id="A0A3B3D4E0"/>
<dbReference type="PROSITE" id="PS00134">
    <property type="entry name" value="TRYPSIN_HIS"/>
    <property type="match status" value="1"/>
</dbReference>
<dbReference type="GO" id="GO:0006508">
    <property type="term" value="P:proteolysis"/>
    <property type="evidence" value="ECO:0007669"/>
    <property type="project" value="InterPro"/>
</dbReference>
<evidence type="ECO:0000256" key="1">
    <source>
        <dbReference type="ARBA" id="ARBA00004239"/>
    </source>
</evidence>
<keyword evidence="10" id="KW-1185">Reference proteome</keyword>
<comment type="similarity">
    <text evidence="4">Belongs to the peptidase S1 family. CLIP subfamily.</text>
</comment>
<dbReference type="GO" id="GO:0005576">
    <property type="term" value="C:extracellular region"/>
    <property type="evidence" value="ECO:0007669"/>
    <property type="project" value="UniProtKB-SubCell"/>
</dbReference>
<evidence type="ECO:0000256" key="6">
    <source>
        <dbReference type="ARBA" id="ARBA00038868"/>
    </source>
</evidence>
<dbReference type="PANTHER" id="PTHR24271:SF87">
    <property type="entry name" value="ARGININE ESTERASE-LIKE-RELATED"/>
    <property type="match status" value="1"/>
</dbReference>
<dbReference type="InterPro" id="IPR001254">
    <property type="entry name" value="Trypsin_dom"/>
</dbReference>
<feature type="signal peptide" evidence="7">
    <location>
        <begin position="1"/>
        <end position="22"/>
    </location>
</feature>